<dbReference type="PANTHER" id="PTHR48475">
    <property type="entry name" value="RIBONUCLEASE H"/>
    <property type="match status" value="1"/>
</dbReference>
<dbReference type="InterPro" id="IPR036397">
    <property type="entry name" value="RNaseH_sf"/>
</dbReference>
<evidence type="ECO:0000313" key="2">
    <source>
        <dbReference type="EMBL" id="RVW81098.1"/>
    </source>
</evidence>
<dbReference type="SUPFAM" id="SSF53098">
    <property type="entry name" value="Ribonuclease H-like"/>
    <property type="match status" value="1"/>
</dbReference>
<dbReference type="InterPro" id="IPR001584">
    <property type="entry name" value="Integrase_cat-core"/>
</dbReference>
<dbReference type="GO" id="GO:0015074">
    <property type="term" value="P:DNA integration"/>
    <property type="evidence" value="ECO:0007669"/>
    <property type="project" value="InterPro"/>
</dbReference>
<gene>
    <name evidence="2" type="primary">TY3B-I_236</name>
    <name evidence="2" type="ORF">CK203_044690</name>
</gene>
<dbReference type="Proteomes" id="UP000288805">
    <property type="component" value="Unassembled WGS sequence"/>
</dbReference>
<proteinExistence type="predicted"/>
<dbReference type="Gene3D" id="3.30.420.10">
    <property type="entry name" value="Ribonuclease H-like superfamily/Ribonuclease H"/>
    <property type="match status" value="1"/>
</dbReference>
<dbReference type="PROSITE" id="PS50994">
    <property type="entry name" value="INTEGRASE"/>
    <property type="match status" value="1"/>
</dbReference>
<dbReference type="InterPro" id="IPR041577">
    <property type="entry name" value="RT_RNaseH_2"/>
</dbReference>
<dbReference type="SUPFAM" id="SSF56672">
    <property type="entry name" value="DNA/RNA polymerases"/>
    <property type="match status" value="1"/>
</dbReference>
<dbReference type="InterPro" id="IPR043502">
    <property type="entry name" value="DNA/RNA_pol_sf"/>
</dbReference>
<sequence>MRGVASPGCLDRIWMFLHEVEAIAPSLEFASEGRDPKATHVGFLSVVEYPEWLANVIPVPKKDGKVRVCVDFRDLNKASPKDDFLLPHIDIPKDIEKTSFIIEWGTYYYRVMPFGLKNAEATYQRVATTLFRDMMHQDVKFRLRLNPNKCTFGVTFGKLLGYMVNERVLVPPTPSCPLLLYLSVSDVALGCMLAQLYDSGKERAIYYLSKRMLDYEMRYVTIERYCLALVRFDRSPHEMVDEDVTTMTGLSRWRMYFNGAANHSGYEIRVLLISLIVTTFLDLFVLVFSDQHPTMNNIVEYEACILGLETSLELESRSIPAYCYLIDEAEFDDGLPWYYDIYQFLRLGAYPEATTTKDKRALRQLVARFVICIETLYKQSTDGMLLLCLDRTSANQVMREIHAGVLWGIDIIGKISLKSSCGLEFILVAIDYFTKWVEAASYARLTSSGVASFIKSHIICRCGVPHELILDRGVHFRSFHSHCGLIELLFCSSIGATPYSLVYSMEVVLPVEIEMGSLRVPLEQQIPEVDWAQARLDQLNLLDERRLRAVDHVRAYQRKMTLAFKKRVKPRPLRIGDLVLKGVDLRGRCMVDGSRWKSILRADQRGSTKEELCVVVLSIITFIDDVTSLHVGFERIITPLRVLCFTIILVESYRSSWSYMITPAYGMHTETRTCLLFYHDPPVEPFLSHSVGPIFSDVVMILGCGYLICINFHIIVSVEYMSDLLYVSIESLSSYQDRPDALVAITGAYFLLFSCGDDCFLRDLLQSTLLGREMFIYIDDHSLYDVCRDEPSVEHDLRVEHPLRLMKSLSDPSCGQRVVVALYTRAYPPSLSPCIFISAFRATITSQFRDLEPLSLLSFNVQSHHRFSVLTFRATIASQFRCSGPPLSFSIWPSKPSLLLSVSAFKAIIASQIRRHRVIIASRLRRSKPSSLSVSTFRAIIASQFQRSEPPSLINLKFRTTITSQFRRSKPPSSFPVWCSESLSLLKPSSLPSSDVQSHHPFLVLVFRAIIASQFRRSEPSSLLNFGVQKPSSFSVSAFRAIIVSQFRHSESSSFSSHHRFSDSAFRAIIASQAIIASKFRRSEPSSSLVSVFKTHHRFSVLAFRAIIASPVPAFKATIPFSSTFRAIIASQFRRSEPSSLPNFDVQSHHPFLVSVFRAIIASQFWRSEPPSLPSLAFRAVIASQFWCSKPSSLLRFGIQSHHRFSVSTFRAIIASQFWHSEPSSFSILAFKSHHRFPSLLVRRSELPSLLSFGVQSHHPSQFRHSEPPSSQFRHSEPPSLLSFDVQKPSSPYLRFDVQKPSSSLVSMFRPIIASQFRRSEPSSLPSFNV</sequence>
<feature type="domain" description="Integrase catalytic" evidence="1">
    <location>
        <begin position="398"/>
        <end position="495"/>
    </location>
</feature>
<dbReference type="InterPro" id="IPR012337">
    <property type="entry name" value="RNaseH-like_sf"/>
</dbReference>
<reference evidence="2 3" key="1">
    <citation type="journal article" date="2018" name="PLoS Genet.">
        <title>Population sequencing reveals clonal diversity and ancestral inbreeding in the grapevine cultivar Chardonnay.</title>
        <authorList>
            <person name="Roach M.J."/>
            <person name="Johnson D.L."/>
            <person name="Bohlmann J."/>
            <person name="van Vuuren H.J."/>
            <person name="Jones S.J."/>
            <person name="Pretorius I.S."/>
            <person name="Schmidt S.A."/>
            <person name="Borneman A.R."/>
        </authorList>
    </citation>
    <scope>NUCLEOTIDE SEQUENCE [LARGE SCALE GENOMIC DNA]</scope>
    <source>
        <strain evidence="3">cv. Chardonnay</strain>
        <tissue evidence="2">Leaf</tissue>
    </source>
</reference>
<evidence type="ECO:0000259" key="1">
    <source>
        <dbReference type="PROSITE" id="PS50994"/>
    </source>
</evidence>
<dbReference type="CDD" id="cd01647">
    <property type="entry name" value="RT_LTR"/>
    <property type="match status" value="1"/>
</dbReference>
<dbReference type="Pfam" id="PF17919">
    <property type="entry name" value="RT_RNaseH_2"/>
    <property type="match status" value="1"/>
</dbReference>
<dbReference type="GO" id="GO:0003676">
    <property type="term" value="F:nucleic acid binding"/>
    <property type="evidence" value="ECO:0007669"/>
    <property type="project" value="InterPro"/>
</dbReference>
<dbReference type="Gene3D" id="3.10.10.10">
    <property type="entry name" value="HIV Type 1 Reverse Transcriptase, subunit A, domain 1"/>
    <property type="match status" value="1"/>
</dbReference>
<dbReference type="EMBL" id="QGNW01000256">
    <property type="protein sequence ID" value="RVW81098.1"/>
    <property type="molecule type" value="Genomic_DNA"/>
</dbReference>
<name>A0A438H987_VITVI</name>
<protein>
    <submittedName>
        <fullName evidence="2">Transposon Ty3-I Gag-Pol polyprotein</fullName>
    </submittedName>
</protein>
<evidence type="ECO:0000313" key="3">
    <source>
        <dbReference type="Proteomes" id="UP000288805"/>
    </source>
</evidence>
<comment type="caution">
    <text evidence="2">The sequence shown here is derived from an EMBL/GenBank/DDBJ whole genome shotgun (WGS) entry which is preliminary data.</text>
</comment>
<dbReference type="PANTHER" id="PTHR48475:SF1">
    <property type="entry name" value="RNASE H TYPE-1 DOMAIN-CONTAINING PROTEIN"/>
    <property type="match status" value="1"/>
</dbReference>
<organism evidence="2 3">
    <name type="scientific">Vitis vinifera</name>
    <name type="common">Grape</name>
    <dbReference type="NCBI Taxonomy" id="29760"/>
    <lineage>
        <taxon>Eukaryota</taxon>
        <taxon>Viridiplantae</taxon>
        <taxon>Streptophyta</taxon>
        <taxon>Embryophyta</taxon>
        <taxon>Tracheophyta</taxon>
        <taxon>Spermatophyta</taxon>
        <taxon>Magnoliopsida</taxon>
        <taxon>eudicotyledons</taxon>
        <taxon>Gunneridae</taxon>
        <taxon>Pentapetalae</taxon>
        <taxon>rosids</taxon>
        <taxon>Vitales</taxon>
        <taxon>Vitaceae</taxon>
        <taxon>Viteae</taxon>
        <taxon>Vitis</taxon>
    </lineage>
</organism>
<accession>A0A438H987</accession>